<keyword evidence="1 5" id="KW-0808">Transferase</keyword>
<proteinExistence type="predicted"/>
<dbReference type="PANTHER" id="PTHR10434">
    <property type="entry name" value="1-ACYL-SN-GLYCEROL-3-PHOSPHATE ACYLTRANSFERASE"/>
    <property type="match status" value="1"/>
</dbReference>
<evidence type="ECO:0000313" key="6">
    <source>
        <dbReference type="Proteomes" id="UP000198741"/>
    </source>
</evidence>
<dbReference type="Pfam" id="PF01553">
    <property type="entry name" value="Acyltransferase"/>
    <property type="match status" value="1"/>
</dbReference>
<sequence length="218" mass="23356">MYRGVMVLTWPLVRWWGRLMVEGIEALPRSGPVLIFANHDSAWDPLVIAGAARHRQICALAKATLWRHRAIGWVLDGMGQIPIRRGEHDALAISTAADVLTAGGCVGIFPEGTVSRGRTLRARSGAGRLALDVPTATIVCAAVTGSADIVRWPTRPRLRVHFFRPAGGQPHPGENAHDVSARILAELRADAPVVATGRHPGVGRSDSRAAAPSSRSEE</sequence>
<gene>
    <name evidence="5" type="ORF">SAMN04515671_1707</name>
</gene>
<evidence type="ECO:0000256" key="2">
    <source>
        <dbReference type="ARBA" id="ARBA00023315"/>
    </source>
</evidence>
<dbReference type="GO" id="GO:0005886">
    <property type="term" value="C:plasma membrane"/>
    <property type="evidence" value="ECO:0007669"/>
    <property type="project" value="TreeGrafter"/>
</dbReference>
<reference evidence="5 6" key="1">
    <citation type="submission" date="2016-10" db="EMBL/GenBank/DDBJ databases">
        <authorList>
            <person name="de Groot N.N."/>
        </authorList>
    </citation>
    <scope>NUCLEOTIDE SEQUENCE [LARGE SCALE GENOMIC DNA]</scope>
    <source>
        <strain evidence="6">P4-7,KCTC 19426,CECT 7604</strain>
    </source>
</reference>
<accession>A0A1H0LLN7</accession>
<dbReference type="STRING" id="1090615.SAMN04515671_1707"/>
<dbReference type="Proteomes" id="UP000198741">
    <property type="component" value="Chromosome I"/>
</dbReference>
<dbReference type="CDD" id="cd07989">
    <property type="entry name" value="LPLAT_AGPAT-like"/>
    <property type="match status" value="1"/>
</dbReference>
<feature type="domain" description="Phospholipid/glycerol acyltransferase" evidence="4">
    <location>
        <begin position="33"/>
        <end position="146"/>
    </location>
</feature>
<feature type="region of interest" description="Disordered" evidence="3">
    <location>
        <begin position="194"/>
        <end position="218"/>
    </location>
</feature>
<dbReference type="GO" id="GO:0006654">
    <property type="term" value="P:phosphatidic acid biosynthetic process"/>
    <property type="evidence" value="ECO:0007669"/>
    <property type="project" value="TreeGrafter"/>
</dbReference>
<dbReference type="GO" id="GO:0003841">
    <property type="term" value="F:1-acylglycerol-3-phosphate O-acyltransferase activity"/>
    <property type="evidence" value="ECO:0007669"/>
    <property type="project" value="TreeGrafter"/>
</dbReference>
<dbReference type="InterPro" id="IPR002123">
    <property type="entry name" value="Plipid/glycerol_acylTrfase"/>
</dbReference>
<protein>
    <submittedName>
        <fullName evidence="5">1-acyl-sn-glycerol-3-phosphate acyltransferase</fullName>
    </submittedName>
</protein>
<dbReference type="EMBL" id="LT629710">
    <property type="protein sequence ID" value="SDO68881.1"/>
    <property type="molecule type" value="Genomic_DNA"/>
</dbReference>
<keyword evidence="2 5" id="KW-0012">Acyltransferase</keyword>
<evidence type="ECO:0000256" key="3">
    <source>
        <dbReference type="SAM" id="MobiDB-lite"/>
    </source>
</evidence>
<dbReference type="SMART" id="SM00563">
    <property type="entry name" value="PlsC"/>
    <property type="match status" value="1"/>
</dbReference>
<evidence type="ECO:0000256" key="1">
    <source>
        <dbReference type="ARBA" id="ARBA00022679"/>
    </source>
</evidence>
<organism evidence="5 6">
    <name type="scientific">Nakamurella panacisegetis</name>
    <dbReference type="NCBI Taxonomy" id="1090615"/>
    <lineage>
        <taxon>Bacteria</taxon>
        <taxon>Bacillati</taxon>
        <taxon>Actinomycetota</taxon>
        <taxon>Actinomycetes</taxon>
        <taxon>Nakamurellales</taxon>
        <taxon>Nakamurellaceae</taxon>
        <taxon>Nakamurella</taxon>
    </lineage>
</organism>
<dbReference type="SUPFAM" id="SSF69593">
    <property type="entry name" value="Glycerol-3-phosphate (1)-acyltransferase"/>
    <property type="match status" value="1"/>
</dbReference>
<dbReference type="PANTHER" id="PTHR10434:SF11">
    <property type="entry name" value="1-ACYL-SN-GLYCEROL-3-PHOSPHATE ACYLTRANSFERASE"/>
    <property type="match status" value="1"/>
</dbReference>
<evidence type="ECO:0000313" key="5">
    <source>
        <dbReference type="EMBL" id="SDO68881.1"/>
    </source>
</evidence>
<dbReference type="AlphaFoldDB" id="A0A1H0LLN7"/>
<evidence type="ECO:0000259" key="4">
    <source>
        <dbReference type="SMART" id="SM00563"/>
    </source>
</evidence>
<feature type="compositionally biased region" description="Low complexity" evidence="3">
    <location>
        <begin position="208"/>
        <end position="218"/>
    </location>
</feature>
<name>A0A1H0LLN7_9ACTN</name>
<keyword evidence="6" id="KW-1185">Reference proteome</keyword>